<dbReference type="PANTHER" id="PTHR43211">
    <property type="entry name" value="FUMARYLACETOACETATE HYDROLASE"/>
    <property type="match status" value="1"/>
</dbReference>
<dbReference type="Proteomes" id="UP000466307">
    <property type="component" value="Unassembled WGS sequence"/>
</dbReference>
<feature type="domain" description="Fumarylacetoacetase-like C-terminal" evidence="1">
    <location>
        <begin position="2"/>
        <end position="106"/>
    </location>
</feature>
<gene>
    <name evidence="2" type="ORF">GYA93_04335</name>
</gene>
<dbReference type="InterPro" id="IPR011234">
    <property type="entry name" value="Fumarylacetoacetase-like_C"/>
</dbReference>
<evidence type="ECO:0000313" key="3">
    <source>
        <dbReference type="Proteomes" id="UP000466307"/>
    </source>
</evidence>
<evidence type="ECO:0000259" key="1">
    <source>
        <dbReference type="Pfam" id="PF01557"/>
    </source>
</evidence>
<dbReference type="AlphaFoldDB" id="A0A7K3LKQ1"/>
<evidence type="ECO:0000313" key="2">
    <source>
        <dbReference type="EMBL" id="NDK88810.1"/>
    </source>
</evidence>
<dbReference type="InterPro" id="IPR036663">
    <property type="entry name" value="Fumarylacetoacetase_C_sf"/>
</dbReference>
<dbReference type="GO" id="GO:0016787">
    <property type="term" value="F:hydrolase activity"/>
    <property type="evidence" value="ECO:0007669"/>
    <property type="project" value="UniProtKB-KW"/>
</dbReference>
<dbReference type="PANTHER" id="PTHR43211:SF1">
    <property type="entry name" value="BLL6422 PROTEIN"/>
    <property type="match status" value="1"/>
</dbReference>
<dbReference type="Pfam" id="PF01557">
    <property type="entry name" value="FAA_hydrolase"/>
    <property type="match status" value="1"/>
</dbReference>
<dbReference type="SUPFAM" id="SSF56529">
    <property type="entry name" value="FAH"/>
    <property type="match status" value="1"/>
</dbReference>
<protein>
    <submittedName>
        <fullName evidence="2">Fumarylacetoacetate hydrolase family protein</fullName>
    </submittedName>
</protein>
<keyword evidence="3" id="KW-1185">Reference proteome</keyword>
<proteinExistence type="predicted"/>
<keyword evidence="2" id="KW-0378">Hydrolase</keyword>
<comment type="caution">
    <text evidence="2">The sequence shown here is derived from an EMBL/GenBank/DDBJ whole genome shotgun (WGS) entry which is preliminary data.</text>
</comment>
<sequence length="120" mass="12790">MLVTPDELEDVRSGRGHRLSMVASVNGVEISSGNWSDLHWSFGDMIAYASRGTRVAPGDLIGSGTVATGCLLEHIGVDPTSDRWLSPGDVVTLEIERLGRIRSTVRAARPVPEIPAPATV</sequence>
<name>A0A7K3LKQ1_9ACTN</name>
<dbReference type="Gene3D" id="3.90.850.10">
    <property type="entry name" value="Fumarylacetoacetase-like, C-terminal domain"/>
    <property type="match status" value="1"/>
</dbReference>
<accession>A0A7K3LKQ1</accession>
<dbReference type="EMBL" id="JAADZU010000009">
    <property type="protein sequence ID" value="NDK88810.1"/>
    <property type="molecule type" value="Genomic_DNA"/>
</dbReference>
<reference evidence="2 3" key="1">
    <citation type="submission" date="2020-01" db="EMBL/GenBank/DDBJ databases">
        <title>Investigation of new actinobacteria for the biodesulphurisation of diesel fuel.</title>
        <authorList>
            <person name="Athi Narayanan S.M."/>
        </authorList>
    </citation>
    <scope>NUCLEOTIDE SEQUENCE [LARGE SCALE GENOMIC DNA]</scope>
    <source>
        <strain evidence="2 3">213E</strain>
    </source>
</reference>
<organism evidence="2 3">
    <name type="scientific">Gordonia desulfuricans</name>
    <dbReference type="NCBI Taxonomy" id="89051"/>
    <lineage>
        <taxon>Bacteria</taxon>
        <taxon>Bacillati</taxon>
        <taxon>Actinomycetota</taxon>
        <taxon>Actinomycetes</taxon>
        <taxon>Mycobacteriales</taxon>
        <taxon>Gordoniaceae</taxon>
        <taxon>Gordonia</taxon>
    </lineage>
</organism>